<evidence type="ECO:0000313" key="1">
    <source>
        <dbReference type="EMBL" id="GBO99826.1"/>
    </source>
</evidence>
<dbReference type="Proteomes" id="UP000299102">
    <property type="component" value="Unassembled WGS sequence"/>
</dbReference>
<name>A0A4C1SEN5_EUMVA</name>
<evidence type="ECO:0000313" key="2">
    <source>
        <dbReference type="Proteomes" id="UP000299102"/>
    </source>
</evidence>
<sequence>MKIIARNESRYVSKPRSRVKEINYCNTEFKSCASPPPSITPARRFVPSRLDGARSREISYYGQLKAMT</sequence>
<dbReference type="AlphaFoldDB" id="A0A4C1SEN5"/>
<protein>
    <submittedName>
        <fullName evidence="1">Uncharacterized protein</fullName>
    </submittedName>
</protein>
<dbReference type="EMBL" id="BGZK01000004">
    <property type="protein sequence ID" value="GBO99826.1"/>
    <property type="molecule type" value="Genomic_DNA"/>
</dbReference>
<organism evidence="1 2">
    <name type="scientific">Eumeta variegata</name>
    <name type="common">Bagworm moth</name>
    <name type="synonym">Eumeta japonica</name>
    <dbReference type="NCBI Taxonomy" id="151549"/>
    <lineage>
        <taxon>Eukaryota</taxon>
        <taxon>Metazoa</taxon>
        <taxon>Ecdysozoa</taxon>
        <taxon>Arthropoda</taxon>
        <taxon>Hexapoda</taxon>
        <taxon>Insecta</taxon>
        <taxon>Pterygota</taxon>
        <taxon>Neoptera</taxon>
        <taxon>Endopterygota</taxon>
        <taxon>Lepidoptera</taxon>
        <taxon>Glossata</taxon>
        <taxon>Ditrysia</taxon>
        <taxon>Tineoidea</taxon>
        <taxon>Psychidae</taxon>
        <taxon>Oiketicinae</taxon>
        <taxon>Eumeta</taxon>
    </lineage>
</organism>
<reference evidence="1 2" key="1">
    <citation type="journal article" date="2019" name="Commun. Biol.">
        <title>The bagworm genome reveals a unique fibroin gene that provides high tensile strength.</title>
        <authorList>
            <person name="Kono N."/>
            <person name="Nakamura H."/>
            <person name="Ohtoshi R."/>
            <person name="Tomita M."/>
            <person name="Numata K."/>
            <person name="Arakawa K."/>
        </authorList>
    </citation>
    <scope>NUCLEOTIDE SEQUENCE [LARGE SCALE GENOMIC DNA]</scope>
</reference>
<accession>A0A4C1SEN5</accession>
<gene>
    <name evidence="1" type="ORF">EVAR_74228_1</name>
</gene>
<keyword evidence="2" id="KW-1185">Reference proteome</keyword>
<comment type="caution">
    <text evidence="1">The sequence shown here is derived from an EMBL/GenBank/DDBJ whole genome shotgun (WGS) entry which is preliminary data.</text>
</comment>
<proteinExistence type="predicted"/>